<name>A0AA39ZRA7_9PEZI</name>
<reference evidence="2" key="1">
    <citation type="submission" date="2023-06" db="EMBL/GenBank/DDBJ databases">
        <title>Genome-scale phylogeny and comparative genomics of the fungal order Sordariales.</title>
        <authorList>
            <consortium name="Lawrence Berkeley National Laboratory"/>
            <person name="Hensen N."/>
            <person name="Bonometti L."/>
            <person name="Westerberg I."/>
            <person name="Brannstrom I.O."/>
            <person name="Guillou S."/>
            <person name="Cros-Aarteil S."/>
            <person name="Calhoun S."/>
            <person name="Haridas S."/>
            <person name="Kuo A."/>
            <person name="Mondo S."/>
            <person name="Pangilinan J."/>
            <person name="Riley R."/>
            <person name="Labutti K."/>
            <person name="Andreopoulos B."/>
            <person name="Lipzen A."/>
            <person name="Chen C."/>
            <person name="Yanf M."/>
            <person name="Daum C."/>
            <person name="Ng V."/>
            <person name="Clum A."/>
            <person name="Steindorff A."/>
            <person name="Ohm R."/>
            <person name="Martin F."/>
            <person name="Silar P."/>
            <person name="Natvig D."/>
            <person name="Lalanne C."/>
            <person name="Gautier V."/>
            <person name="Ament-Velasquez S.L."/>
            <person name="Kruys A."/>
            <person name="Hutchinson M.I."/>
            <person name="Powell A.J."/>
            <person name="Barry K."/>
            <person name="Miller A.N."/>
            <person name="Grigoriev I.V."/>
            <person name="Debuchy R."/>
            <person name="Gladieux P."/>
            <person name="Thoren M.H."/>
            <person name="Johannesson H."/>
        </authorList>
    </citation>
    <scope>NUCLEOTIDE SEQUENCE</scope>
    <source>
        <strain evidence="2">SMH4607-1</strain>
    </source>
</reference>
<accession>A0AA39ZRA7</accession>
<dbReference type="Proteomes" id="UP001172102">
    <property type="component" value="Unassembled WGS sequence"/>
</dbReference>
<keyword evidence="1" id="KW-0472">Membrane</keyword>
<organism evidence="2 3">
    <name type="scientific">Lasiosphaeris hirsuta</name>
    <dbReference type="NCBI Taxonomy" id="260670"/>
    <lineage>
        <taxon>Eukaryota</taxon>
        <taxon>Fungi</taxon>
        <taxon>Dikarya</taxon>
        <taxon>Ascomycota</taxon>
        <taxon>Pezizomycotina</taxon>
        <taxon>Sordariomycetes</taxon>
        <taxon>Sordariomycetidae</taxon>
        <taxon>Sordariales</taxon>
        <taxon>Lasiosphaeriaceae</taxon>
        <taxon>Lasiosphaeris</taxon>
    </lineage>
</organism>
<evidence type="ECO:0000313" key="3">
    <source>
        <dbReference type="Proteomes" id="UP001172102"/>
    </source>
</evidence>
<gene>
    <name evidence="2" type="ORF">B0H67DRAFT_687942</name>
</gene>
<keyword evidence="1" id="KW-0812">Transmembrane</keyword>
<dbReference type="EMBL" id="JAUKUA010000009">
    <property type="protein sequence ID" value="KAK0702133.1"/>
    <property type="molecule type" value="Genomic_DNA"/>
</dbReference>
<sequence>MTAFDPKLLGNLFAVHEAGLEFILQPYHRPCWVSILCEISAIHVRERTIAVPYMINPDQADLAGKIGLVFGGLAALSCVWAYFRVPETQKNRTYQELDLIHLGINARDFATYWLEVRKA</sequence>
<feature type="transmembrane region" description="Helical" evidence="1">
    <location>
        <begin position="62"/>
        <end position="83"/>
    </location>
</feature>
<keyword evidence="3" id="KW-1185">Reference proteome</keyword>
<evidence type="ECO:0000313" key="2">
    <source>
        <dbReference type="EMBL" id="KAK0702133.1"/>
    </source>
</evidence>
<protein>
    <submittedName>
        <fullName evidence="2">Uncharacterized protein</fullName>
    </submittedName>
</protein>
<keyword evidence="1" id="KW-1133">Transmembrane helix</keyword>
<proteinExistence type="predicted"/>
<dbReference type="AlphaFoldDB" id="A0AA39ZRA7"/>
<evidence type="ECO:0000256" key="1">
    <source>
        <dbReference type="SAM" id="Phobius"/>
    </source>
</evidence>
<dbReference type="Gene3D" id="1.20.1250.20">
    <property type="entry name" value="MFS general substrate transporter like domains"/>
    <property type="match status" value="1"/>
</dbReference>
<comment type="caution">
    <text evidence="2">The sequence shown here is derived from an EMBL/GenBank/DDBJ whole genome shotgun (WGS) entry which is preliminary data.</text>
</comment>
<dbReference type="InterPro" id="IPR036259">
    <property type="entry name" value="MFS_trans_sf"/>
</dbReference>